<dbReference type="PANTHER" id="PTHR45648:SF22">
    <property type="entry name" value="GDSL LIPASE_ACYLHYDROLASE FAMILY PROTEIN (AFU_ORTHOLOGUE AFUA_4G14700)"/>
    <property type="match status" value="1"/>
</dbReference>
<protein>
    <submittedName>
        <fullName evidence="4">SGNH/GDSL hydrolase family protein</fullName>
    </submittedName>
</protein>
<dbReference type="Gene3D" id="3.40.50.1110">
    <property type="entry name" value="SGNH hydrolase"/>
    <property type="match status" value="1"/>
</dbReference>
<dbReference type="CDD" id="cd01846">
    <property type="entry name" value="fatty_acyltransferase_like"/>
    <property type="match status" value="1"/>
</dbReference>
<dbReference type="GO" id="GO:0016298">
    <property type="term" value="F:lipase activity"/>
    <property type="evidence" value="ECO:0007669"/>
    <property type="project" value="InterPro"/>
</dbReference>
<evidence type="ECO:0000313" key="5">
    <source>
        <dbReference type="Proteomes" id="UP001336250"/>
    </source>
</evidence>
<feature type="signal peptide" evidence="2">
    <location>
        <begin position="1"/>
        <end position="23"/>
    </location>
</feature>
<dbReference type="Pfam" id="PF00657">
    <property type="entry name" value="Lipase_GDSL"/>
    <property type="match status" value="1"/>
</dbReference>
<dbReference type="AlphaFoldDB" id="A0AAW9QBC4"/>
<dbReference type="InterPro" id="IPR051058">
    <property type="entry name" value="GDSL_Est/Lipase"/>
</dbReference>
<accession>A0AAW9QBC4</accession>
<evidence type="ECO:0000313" key="4">
    <source>
        <dbReference type="EMBL" id="MEF7613658.1"/>
    </source>
</evidence>
<evidence type="ECO:0000256" key="1">
    <source>
        <dbReference type="ARBA" id="ARBA00022801"/>
    </source>
</evidence>
<organism evidence="4 5">
    <name type="scientific">Aquincola agrisoli</name>
    <dbReference type="NCBI Taxonomy" id="3119538"/>
    <lineage>
        <taxon>Bacteria</taxon>
        <taxon>Pseudomonadati</taxon>
        <taxon>Pseudomonadota</taxon>
        <taxon>Betaproteobacteria</taxon>
        <taxon>Burkholderiales</taxon>
        <taxon>Sphaerotilaceae</taxon>
        <taxon>Aquincola</taxon>
    </lineage>
</organism>
<dbReference type="Pfam" id="PF07589">
    <property type="entry name" value="PEP-CTERM"/>
    <property type="match status" value="1"/>
</dbReference>
<gene>
    <name evidence="4" type="ORF">V4F39_07020</name>
</gene>
<dbReference type="GO" id="GO:0006629">
    <property type="term" value="P:lipid metabolic process"/>
    <property type="evidence" value="ECO:0007669"/>
    <property type="project" value="InterPro"/>
</dbReference>
<evidence type="ECO:0000259" key="3">
    <source>
        <dbReference type="Pfam" id="PF07589"/>
    </source>
</evidence>
<proteinExistence type="predicted"/>
<feature type="domain" description="Ice-binding protein C-terminal" evidence="3">
    <location>
        <begin position="320"/>
        <end position="344"/>
    </location>
</feature>
<dbReference type="PANTHER" id="PTHR45648">
    <property type="entry name" value="GDSL LIPASE/ACYLHYDROLASE FAMILY PROTEIN (AFU_ORTHOLOGUE AFUA_4G14700)"/>
    <property type="match status" value="1"/>
</dbReference>
<feature type="chain" id="PRO_5043544344" evidence="2">
    <location>
        <begin position="24"/>
        <end position="350"/>
    </location>
</feature>
<dbReference type="InterPro" id="IPR036514">
    <property type="entry name" value="SGNH_hydro_sf"/>
</dbReference>
<dbReference type="InterPro" id="IPR013424">
    <property type="entry name" value="Ice-binding_C"/>
</dbReference>
<evidence type="ECO:0000256" key="2">
    <source>
        <dbReference type="SAM" id="SignalP"/>
    </source>
</evidence>
<dbReference type="EMBL" id="JAZIBG010000019">
    <property type="protein sequence ID" value="MEF7613658.1"/>
    <property type="molecule type" value="Genomic_DNA"/>
</dbReference>
<dbReference type="PROSITE" id="PS01098">
    <property type="entry name" value="LIPASE_GDSL_SER"/>
    <property type="match status" value="1"/>
</dbReference>
<sequence>MKSHAYRWMAAVSLLWAAGAAHAGYSALYVFGDSLSDTGNDGAVLQGLVNQGYLGSATTLPSDVTGNGYVAQKPFASGAFTNGPAWVTPFAAGLGVGGQASLLGGTNYAYGGAETSHDSTELCPLLCGYPYSLATQKDMYLDAVNHTADASALYVVAGGGNNARNAFAGIATADPLAQLDMISSLAAAYAQDVGAIVDDLQAAGAKDIVVWDTPNIGLTPSIGIYGTDAQALGLAMASAMNSALSARLSGEAGVSIFSVFGLLSTVAENAGANGFTNVTDACAAVGDACDPAQYLFWDGVHPTARGHEMLAQAMLDHVQAVPEPGTYALMLGGLAALAAFSRRRARQLGA</sequence>
<reference evidence="4 5" key="1">
    <citation type="submission" date="2024-02" db="EMBL/GenBank/DDBJ databases">
        <title>Genome sequence of Aquincola sp. MAHUQ-54.</title>
        <authorList>
            <person name="Huq M.A."/>
        </authorList>
    </citation>
    <scope>NUCLEOTIDE SEQUENCE [LARGE SCALE GENOMIC DNA]</scope>
    <source>
        <strain evidence="4 5">MAHUQ-54</strain>
    </source>
</reference>
<dbReference type="Proteomes" id="UP001336250">
    <property type="component" value="Unassembled WGS sequence"/>
</dbReference>
<keyword evidence="5" id="KW-1185">Reference proteome</keyword>
<dbReference type="NCBIfam" id="TIGR02595">
    <property type="entry name" value="PEP_CTERM"/>
    <property type="match status" value="1"/>
</dbReference>
<dbReference type="InterPro" id="IPR008265">
    <property type="entry name" value="Lipase_GDSL_AS"/>
</dbReference>
<name>A0AAW9QBC4_9BURK</name>
<dbReference type="SUPFAM" id="SSF52266">
    <property type="entry name" value="SGNH hydrolase"/>
    <property type="match status" value="1"/>
</dbReference>
<comment type="caution">
    <text evidence="4">The sequence shown here is derived from an EMBL/GenBank/DDBJ whole genome shotgun (WGS) entry which is preliminary data.</text>
</comment>
<keyword evidence="1 4" id="KW-0378">Hydrolase</keyword>
<keyword evidence="2" id="KW-0732">Signal</keyword>
<dbReference type="InterPro" id="IPR001087">
    <property type="entry name" value="GDSL"/>
</dbReference>